<feature type="compositionally biased region" description="Polar residues" evidence="1">
    <location>
        <begin position="36"/>
        <end position="46"/>
    </location>
</feature>
<evidence type="ECO:0000256" key="1">
    <source>
        <dbReference type="SAM" id="MobiDB-lite"/>
    </source>
</evidence>
<protein>
    <submittedName>
        <fullName evidence="2">Uncharacterized protein</fullName>
    </submittedName>
</protein>
<keyword evidence="3" id="KW-1185">Reference proteome</keyword>
<organism evidence="2 3">
    <name type="scientific">Pyronema omphalodes (strain CBS 100304)</name>
    <name type="common">Pyronema confluens</name>
    <dbReference type="NCBI Taxonomy" id="1076935"/>
    <lineage>
        <taxon>Eukaryota</taxon>
        <taxon>Fungi</taxon>
        <taxon>Dikarya</taxon>
        <taxon>Ascomycota</taxon>
        <taxon>Pezizomycotina</taxon>
        <taxon>Pezizomycetes</taxon>
        <taxon>Pezizales</taxon>
        <taxon>Pyronemataceae</taxon>
        <taxon>Pyronema</taxon>
    </lineage>
</organism>
<reference evidence="2 3" key="1">
    <citation type="journal article" date="2013" name="PLoS Genet.">
        <title>The genome and development-dependent transcriptomes of Pyronema confluens: a window into fungal evolution.</title>
        <authorList>
            <person name="Traeger S."/>
            <person name="Altegoer F."/>
            <person name="Freitag M."/>
            <person name="Gabaldon T."/>
            <person name="Kempken F."/>
            <person name="Kumar A."/>
            <person name="Marcet-Houben M."/>
            <person name="Poggeler S."/>
            <person name="Stajich J.E."/>
            <person name="Nowrousian M."/>
        </authorList>
    </citation>
    <scope>NUCLEOTIDE SEQUENCE [LARGE SCALE GENOMIC DNA]</scope>
    <source>
        <strain evidence="3">CBS 100304</strain>
        <tissue evidence="2">Vegetative mycelium</tissue>
    </source>
</reference>
<accession>U4LEW9</accession>
<gene>
    <name evidence="2" type="ORF">PCON_08602</name>
</gene>
<feature type="region of interest" description="Disordered" evidence="1">
    <location>
        <begin position="24"/>
        <end position="46"/>
    </location>
</feature>
<dbReference type="EMBL" id="HF935441">
    <property type="protein sequence ID" value="CCX30403.1"/>
    <property type="molecule type" value="Genomic_DNA"/>
</dbReference>
<sequence>MELLSWVCDTIHTITQLPYDQTKGNHPPSILRELEQTSSVNLLEKH</sequence>
<evidence type="ECO:0000313" key="2">
    <source>
        <dbReference type="EMBL" id="CCX30403.1"/>
    </source>
</evidence>
<dbReference type="AlphaFoldDB" id="U4LEW9"/>
<evidence type="ECO:0000313" key="3">
    <source>
        <dbReference type="Proteomes" id="UP000018144"/>
    </source>
</evidence>
<name>U4LEW9_PYROM</name>
<dbReference type="Proteomes" id="UP000018144">
    <property type="component" value="Unassembled WGS sequence"/>
</dbReference>
<proteinExistence type="predicted"/>